<dbReference type="InterPro" id="IPR036390">
    <property type="entry name" value="WH_DNA-bd_sf"/>
</dbReference>
<comment type="similarity">
    <text evidence="1">Belongs to the LysR transcriptional regulatory family.</text>
</comment>
<dbReference type="EMBL" id="JACIFY010000001">
    <property type="protein sequence ID" value="MBB4233692.1"/>
    <property type="molecule type" value="Genomic_DNA"/>
</dbReference>
<feature type="domain" description="HTH lysR-type" evidence="2">
    <location>
        <begin position="1"/>
        <end position="59"/>
    </location>
</feature>
<name>A0A7W6R004_9HYPH</name>
<dbReference type="Proteomes" id="UP000540909">
    <property type="component" value="Unassembled WGS sequence"/>
</dbReference>
<reference evidence="3 4" key="1">
    <citation type="submission" date="2020-08" db="EMBL/GenBank/DDBJ databases">
        <title>Genomic Encyclopedia of Type Strains, Phase IV (KMG-V): Genome sequencing to study the core and pangenomes of soil and plant-associated prokaryotes.</title>
        <authorList>
            <person name="Whitman W."/>
        </authorList>
    </citation>
    <scope>NUCLEOTIDE SEQUENCE [LARGE SCALE GENOMIC DNA]</scope>
    <source>
        <strain evidence="3 4">SEMIA 4089</strain>
    </source>
</reference>
<proteinExistence type="inferred from homology"/>
<dbReference type="InterPro" id="IPR036388">
    <property type="entry name" value="WH-like_DNA-bd_sf"/>
</dbReference>
<organism evidence="3 4">
    <name type="scientific">Rhizobium esperanzae</name>
    <dbReference type="NCBI Taxonomy" id="1967781"/>
    <lineage>
        <taxon>Bacteria</taxon>
        <taxon>Pseudomonadati</taxon>
        <taxon>Pseudomonadota</taxon>
        <taxon>Alphaproteobacteria</taxon>
        <taxon>Hyphomicrobiales</taxon>
        <taxon>Rhizobiaceae</taxon>
        <taxon>Rhizobium/Agrobacterium group</taxon>
        <taxon>Rhizobium</taxon>
    </lineage>
</organism>
<dbReference type="SUPFAM" id="SSF46785">
    <property type="entry name" value="Winged helix' DNA-binding domain"/>
    <property type="match status" value="1"/>
</dbReference>
<evidence type="ECO:0000313" key="3">
    <source>
        <dbReference type="EMBL" id="MBB4233692.1"/>
    </source>
</evidence>
<dbReference type="AlphaFoldDB" id="A0A7W6R004"/>
<comment type="caution">
    <text evidence="3">The sequence shown here is derived from an EMBL/GenBank/DDBJ whole genome shotgun (WGS) entry which is preliminary data.</text>
</comment>
<evidence type="ECO:0000313" key="4">
    <source>
        <dbReference type="Proteomes" id="UP000540909"/>
    </source>
</evidence>
<sequence>MDRLEAMRILLAVVGAGSISAGSRRLNAPLPSVSRKVADLERHLGANLIVRTSRNLQLTDRVPDELVSGALPSPAFDGPLQPIPIVYAGQGIVELKKRVLSTELCHDRAHHLVCRINQYKSG</sequence>
<evidence type="ECO:0000259" key="2">
    <source>
        <dbReference type="PROSITE" id="PS50931"/>
    </source>
</evidence>
<dbReference type="PANTHER" id="PTHR30537:SF5">
    <property type="entry name" value="HTH-TYPE TRANSCRIPTIONAL ACTIVATOR TTDR-RELATED"/>
    <property type="match status" value="1"/>
</dbReference>
<dbReference type="GO" id="GO:0003700">
    <property type="term" value="F:DNA-binding transcription factor activity"/>
    <property type="evidence" value="ECO:0007669"/>
    <property type="project" value="InterPro"/>
</dbReference>
<accession>A0A7W6R004</accession>
<dbReference type="Pfam" id="PF00126">
    <property type="entry name" value="HTH_1"/>
    <property type="match status" value="1"/>
</dbReference>
<protein>
    <recommendedName>
        <fullName evidence="2">HTH lysR-type domain-containing protein</fullName>
    </recommendedName>
</protein>
<dbReference type="InterPro" id="IPR000847">
    <property type="entry name" value="LysR_HTH_N"/>
</dbReference>
<dbReference type="PROSITE" id="PS50931">
    <property type="entry name" value="HTH_LYSR"/>
    <property type="match status" value="1"/>
</dbReference>
<gene>
    <name evidence="3" type="ORF">GGD57_000230</name>
</gene>
<dbReference type="InterPro" id="IPR058163">
    <property type="entry name" value="LysR-type_TF_proteobact-type"/>
</dbReference>
<evidence type="ECO:0000256" key="1">
    <source>
        <dbReference type="ARBA" id="ARBA00009437"/>
    </source>
</evidence>
<dbReference type="Gene3D" id="1.10.10.10">
    <property type="entry name" value="Winged helix-like DNA-binding domain superfamily/Winged helix DNA-binding domain"/>
    <property type="match status" value="1"/>
</dbReference>
<dbReference type="PANTHER" id="PTHR30537">
    <property type="entry name" value="HTH-TYPE TRANSCRIPTIONAL REGULATOR"/>
    <property type="match status" value="1"/>
</dbReference>